<protein>
    <submittedName>
        <fullName evidence="2">ECF transporter S component</fullName>
    </submittedName>
</protein>
<dbReference type="RefSeq" id="WP_004606894.1">
    <property type="nucleotide sequence ID" value="NZ_AP025569.1"/>
</dbReference>
<dbReference type="AlphaFoldDB" id="A0A844FBI5"/>
<dbReference type="Proteomes" id="UP000462363">
    <property type="component" value="Unassembled WGS sequence"/>
</dbReference>
<evidence type="ECO:0000256" key="1">
    <source>
        <dbReference type="SAM" id="Phobius"/>
    </source>
</evidence>
<organism evidence="2 3">
    <name type="scientific">Clostridium scindens (strain JCM 10418 / VPI 12708)</name>
    <dbReference type="NCBI Taxonomy" id="29347"/>
    <lineage>
        <taxon>Bacteria</taxon>
        <taxon>Bacillati</taxon>
        <taxon>Bacillota</taxon>
        <taxon>Clostridia</taxon>
        <taxon>Lachnospirales</taxon>
        <taxon>Lachnospiraceae</taxon>
    </lineage>
</organism>
<feature type="transmembrane region" description="Helical" evidence="1">
    <location>
        <begin position="43"/>
        <end position="68"/>
    </location>
</feature>
<dbReference type="GO" id="GO:0022857">
    <property type="term" value="F:transmembrane transporter activity"/>
    <property type="evidence" value="ECO:0007669"/>
    <property type="project" value="InterPro"/>
</dbReference>
<comment type="caution">
    <text evidence="2">The sequence shown here is derived from an EMBL/GenBank/DDBJ whole genome shotgun (WGS) entry which is preliminary data.</text>
</comment>
<keyword evidence="1" id="KW-0472">Membrane</keyword>
<feature type="transmembrane region" description="Helical" evidence="1">
    <location>
        <begin position="74"/>
        <end position="91"/>
    </location>
</feature>
<name>A0A844FBI5_CLOSV</name>
<evidence type="ECO:0000313" key="3">
    <source>
        <dbReference type="Proteomes" id="UP000462363"/>
    </source>
</evidence>
<dbReference type="InterPro" id="IPR024529">
    <property type="entry name" value="ECF_trnsprt_substrate-spec"/>
</dbReference>
<proteinExistence type="predicted"/>
<sequence length="192" mass="20374">MNKEISNTMKLMMCGLAIAINIVLGIVMAMIKFPVYLDTIGTIFIAIYFGPWYGAAVGGLTNFLTAILNGMTDMPFMLVNIAIGLVIGFIFRKARFTLVNVVIAGIAIGIIAPIIGTPIGIAVYGGLTGTISDVAVVWLKQSGASIFAASFLPKLANNLVDKIGSCLIIYLLIKSMPATLKPACMLQRKAKA</sequence>
<accession>A0A844FBI5</accession>
<feature type="transmembrane region" description="Helical" evidence="1">
    <location>
        <begin position="98"/>
        <end position="115"/>
    </location>
</feature>
<evidence type="ECO:0000313" key="2">
    <source>
        <dbReference type="EMBL" id="MSS39979.1"/>
    </source>
</evidence>
<keyword evidence="1" id="KW-0812">Transmembrane</keyword>
<reference evidence="2 3" key="1">
    <citation type="submission" date="2019-08" db="EMBL/GenBank/DDBJ databases">
        <title>In-depth cultivation of the pig gut microbiome towards novel bacterial diversity and tailored functional studies.</title>
        <authorList>
            <person name="Wylensek D."/>
            <person name="Hitch T.C.A."/>
            <person name="Clavel T."/>
        </authorList>
    </citation>
    <scope>NUCLEOTIDE SEQUENCE [LARGE SCALE GENOMIC DNA]</scope>
    <source>
        <strain evidence="2 3">BL-389-WT-3D</strain>
    </source>
</reference>
<dbReference type="Gene3D" id="1.10.1760.20">
    <property type="match status" value="1"/>
</dbReference>
<dbReference type="Pfam" id="PF12822">
    <property type="entry name" value="ECF_trnsprt"/>
    <property type="match status" value="1"/>
</dbReference>
<feature type="transmembrane region" description="Helical" evidence="1">
    <location>
        <begin position="12"/>
        <end position="31"/>
    </location>
</feature>
<keyword evidence="1" id="KW-1133">Transmembrane helix</keyword>
<gene>
    <name evidence="2" type="ORF">FYJ37_06350</name>
</gene>
<dbReference type="NCBIfam" id="NF045596">
    <property type="entry name" value="ECF_S_CD3073"/>
    <property type="match status" value="1"/>
</dbReference>
<dbReference type="GeneID" id="62694511"/>
<dbReference type="EMBL" id="VUMB01000010">
    <property type="protein sequence ID" value="MSS39979.1"/>
    <property type="molecule type" value="Genomic_DNA"/>
</dbReference>